<dbReference type="PANTHER" id="PTHR12196:SF2">
    <property type="entry name" value="DIPHTHINE--AMMONIA LIGASE"/>
    <property type="match status" value="1"/>
</dbReference>
<dbReference type="CDD" id="cd01994">
    <property type="entry name" value="AANH_PF0828-like"/>
    <property type="match status" value="1"/>
</dbReference>
<dbReference type="Gene3D" id="3.90.1490.10">
    <property type="entry name" value="putative n-type atp pyrophosphatase, domain 2"/>
    <property type="match status" value="1"/>
</dbReference>
<keyword evidence="3" id="KW-1185">Reference proteome</keyword>
<gene>
    <name evidence="2" type="ORF">EJC50_03320</name>
</gene>
<dbReference type="KEGG" id="palb:EJC50_03320"/>
<organism evidence="2 3">
    <name type="scientific">Paenibacillus albus</name>
    <dbReference type="NCBI Taxonomy" id="2495582"/>
    <lineage>
        <taxon>Bacteria</taxon>
        <taxon>Bacillati</taxon>
        <taxon>Bacillota</taxon>
        <taxon>Bacilli</taxon>
        <taxon>Bacillales</taxon>
        <taxon>Paenibacillaceae</taxon>
        <taxon>Paenibacillus</taxon>
    </lineage>
</organism>
<name>A0A3S8ZZC4_9BACL</name>
<evidence type="ECO:0000259" key="1">
    <source>
        <dbReference type="Pfam" id="PF01902"/>
    </source>
</evidence>
<feature type="domain" description="Diphthamide synthase" evidence="1">
    <location>
        <begin position="1"/>
        <end position="212"/>
    </location>
</feature>
<dbReference type="RefSeq" id="WP_126012339.1">
    <property type="nucleotide sequence ID" value="NZ_CP034437.1"/>
</dbReference>
<dbReference type="OrthoDB" id="3572539at2"/>
<proteinExistence type="predicted"/>
<dbReference type="InterPro" id="IPR030662">
    <property type="entry name" value="DPH6/MJ0570"/>
</dbReference>
<dbReference type="PIRSF" id="PIRSF039123">
    <property type="entry name" value="Diphthamide_synthase"/>
    <property type="match status" value="1"/>
</dbReference>
<dbReference type="Pfam" id="PF01902">
    <property type="entry name" value="Diphthami_syn_2"/>
    <property type="match status" value="1"/>
</dbReference>
<dbReference type="AlphaFoldDB" id="A0A3S8ZZC4"/>
<dbReference type="Gene3D" id="3.40.50.620">
    <property type="entry name" value="HUPs"/>
    <property type="match status" value="1"/>
</dbReference>
<protein>
    <submittedName>
        <fullName evidence="2">Diphthine--ammonia ligase</fullName>
        <ecNumber evidence="2">6.3.1.14</ecNumber>
    </submittedName>
</protein>
<dbReference type="SUPFAM" id="SSF52402">
    <property type="entry name" value="Adenine nucleotide alpha hydrolases-like"/>
    <property type="match status" value="1"/>
</dbReference>
<dbReference type="InterPro" id="IPR014729">
    <property type="entry name" value="Rossmann-like_a/b/a_fold"/>
</dbReference>
<dbReference type="EC" id="6.3.1.14" evidence="2"/>
<dbReference type="Proteomes" id="UP000272528">
    <property type="component" value="Chromosome"/>
</dbReference>
<dbReference type="EMBL" id="CP034437">
    <property type="protein sequence ID" value="AZN38812.1"/>
    <property type="molecule type" value="Genomic_DNA"/>
</dbReference>
<dbReference type="InterPro" id="IPR002761">
    <property type="entry name" value="Diphthami_syn_dom"/>
</dbReference>
<dbReference type="GO" id="GO:0017183">
    <property type="term" value="P:protein histidyl modification to diphthamide"/>
    <property type="evidence" value="ECO:0007669"/>
    <property type="project" value="TreeGrafter"/>
</dbReference>
<evidence type="ECO:0000313" key="2">
    <source>
        <dbReference type="EMBL" id="AZN38812.1"/>
    </source>
</evidence>
<evidence type="ECO:0000313" key="3">
    <source>
        <dbReference type="Proteomes" id="UP000272528"/>
    </source>
</evidence>
<dbReference type="GO" id="GO:0017178">
    <property type="term" value="F:diphthine-ammonia ligase activity"/>
    <property type="evidence" value="ECO:0007669"/>
    <property type="project" value="UniProtKB-EC"/>
</dbReference>
<sequence>MKFAMMYSGGKDSSLALYRMINEGHTPVALVTTFNEEQGRSWFHGITEDLLTSVSESLDIPLIVCRSNPETYSAAVEEALKQTVQLGAEGCAFGDIDIEGHKEWNEQRCNNAGLSCVLPLWQEDRRALTEELIHAGFKAAIKIVQSDILDESFLGQTLTTDLVERITAAGSDPCGENGEYHTFVYDGPLFRKPIPIEFGRTVDFKTHMAIDIRPEQHRSTHP</sequence>
<accession>A0A3S8ZZC4</accession>
<reference evidence="3" key="1">
    <citation type="submission" date="2018-12" db="EMBL/GenBank/DDBJ databases">
        <title>Genome sequence of Peanibacillus sp.</title>
        <authorList>
            <person name="Subramani G."/>
            <person name="Srinivasan S."/>
            <person name="Kim M.K."/>
        </authorList>
    </citation>
    <scope>NUCLEOTIDE SEQUENCE [LARGE SCALE GENOMIC DNA]</scope>
    <source>
        <strain evidence="3">18JY67-1</strain>
    </source>
</reference>
<keyword evidence="2" id="KW-0436">Ligase</keyword>
<dbReference type="NCBIfam" id="TIGR00290">
    <property type="entry name" value="MJ0570_dom"/>
    <property type="match status" value="1"/>
</dbReference>
<dbReference type="PANTHER" id="PTHR12196">
    <property type="entry name" value="DOMAIN OF UNKNOWN FUNCTION 71 DUF71 -CONTAINING PROTEIN"/>
    <property type="match status" value="1"/>
</dbReference>